<evidence type="ECO:0000313" key="4">
    <source>
        <dbReference type="Proteomes" id="UP000292702"/>
    </source>
</evidence>
<reference evidence="3 4" key="1">
    <citation type="submission" date="2018-11" db="EMBL/GenBank/DDBJ databases">
        <title>Genome assembly of Steccherinum ochraceum LE-BIN_3174, the white-rot fungus of the Steccherinaceae family (The Residual Polyporoid clade, Polyporales, Basidiomycota).</title>
        <authorList>
            <person name="Fedorova T.V."/>
            <person name="Glazunova O.A."/>
            <person name="Landesman E.O."/>
            <person name="Moiseenko K.V."/>
            <person name="Psurtseva N.V."/>
            <person name="Savinova O.S."/>
            <person name="Shakhova N.V."/>
            <person name="Tyazhelova T.V."/>
            <person name="Vasina D.V."/>
        </authorList>
    </citation>
    <scope>NUCLEOTIDE SEQUENCE [LARGE SCALE GENOMIC DNA]</scope>
    <source>
        <strain evidence="3 4">LE-BIN_3174</strain>
    </source>
</reference>
<dbReference type="SUPFAM" id="SSF52540">
    <property type="entry name" value="P-loop containing nucleoside triphosphate hydrolases"/>
    <property type="match status" value="1"/>
</dbReference>
<dbReference type="AlphaFoldDB" id="A0A4R0RDX5"/>
<dbReference type="CDD" id="cd00882">
    <property type="entry name" value="Ras_like_GTPase"/>
    <property type="match status" value="1"/>
</dbReference>
<gene>
    <name evidence="3" type="ORF">EIP91_004986</name>
</gene>
<feature type="region of interest" description="Disordered" evidence="1">
    <location>
        <begin position="330"/>
        <end position="356"/>
    </location>
</feature>
<dbReference type="Pfam" id="PF01926">
    <property type="entry name" value="MMR_HSR1"/>
    <property type="match status" value="1"/>
</dbReference>
<accession>A0A4R0RDX5</accession>
<feature type="domain" description="G" evidence="2">
    <location>
        <begin position="23"/>
        <end position="85"/>
    </location>
</feature>
<proteinExistence type="predicted"/>
<protein>
    <recommendedName>
        <fullName evidence="2">G domain-containing protein</fullName>
    </recommendedName>
</protein>
<organism evidence="3 4">
    <name type="scientific">Steccherinum ochraceum</name>
    <dbReference type="NCBI Taxonomy" id="92696"/>
    <lineage>
        <taxon>Eukaryota</taxon>
        <taxon>Fungi</taxon>
        <taxon>Dikarya</taxon>
        <taxon>Basidiomycota</taxon>
        <taxon>Agaricomycotina</taxon>
        <taxon>Agaricomycetes</taxon>
        <taxon>Polyporales</taxon>
        <taxon>Steccherinaceae</taxon>
        <taxon>Steccherinum</taxon>
    </lineage>
</organism>
<evidence type="ECO:0000256" key="1">
    <source>
        <dbReference type="SAM" id="MobiDB-lite"/>
    </source>
</evidence>
<comment type="caution">
    <text evidence="3">The sequence shown here is derived from an EMBL/GenBank/DDBJ whole genome shotgun (WGS) entry which is preliminary data.</text>
</comment>
<dbReference type="EMBL" id="RWJN01000278">
    <property type="protein sequence ID" value="TCD63735.1"/>
    <property type="molecule type" value="Genomic_DNA"/>
</dbReference>
<dbReference type="InterPro" id="IPR006073">
    <property type="entry name" value="GTP-bd"/>
</dbReference>
<name>A0A4R0RDX5_9APHY</name>
<dbReference type="OrthoDB" id="8954335at2759"/>
<dbReference type="Gene3D" id="3.40.50.300">
    <property type="entry name" value="P-loop containing nucleotide triphosphate hydrolases"/>
    <property type="match status" value="1"/>
</dbReference>
<dbReference type="GO" id="GO:0005525">
    <property type="term" value="F:GTP binding"/>
    <property type="evidence" value="ECO:0007669"/>
    <property type="project" value="InterPro"/>
</dbReference>
<feature type="compositionally biased region" description="Basic and acidic residues" evidence="1">
    <location>
        <begin position="343"/>
        <end position="356"/>
    </location>
</feature>
<evidence type="ECO:0000259" key="2">
    <source>
        <dbReference type="Pfam" id="PF01926"/>
    </source>
</evidence>
<dbReference type="InterPro" id="IPR027417">
    <property type="entry name" value="P-loop_NTPase"/>
</dbReference>
<sequence length="379" mass="42791">MSASRSTHDAKQSSVKRPKDIVIAVMGATGTGKSTFINLVSGASLGVGSGLKSCTSEVGYSHAFEFAGRRIILIDTPGFDDTTKSDTDILKMIALHLSSTYEAGVKLSGVIYMHRISDIRVGGVNRRNFSMFRKLCGEETLRNVLLVTNMWGAVDPAIGEKREQELMTDDLLFKPVLDKGAKIVRHDNTIESAQSILNHLIRNHPEALRIQKELVDEKKDISETGAGEELARELAAVMKKHKEDLVAVQKEMAEALAAKDDETRAELEEVRKELVANMEKVEQDRDRLSREYADEKKKADEEMRKIKDQLAEEARERARRQEELQKLQREFAESSLKTQAEQEELKQRIKHLQDNPPRRRRGFFGFVGDALESLVRLEF</sequence>
<keyword evidence="4" id="KW-1185">Reference proteome</keyword>
<dbReference type="Proteomes" id="UP000292702">
    <property type="component" value="Unassembled WGS sequence"/>
</dbReference>
<evidence type="ECO:0000313" key="3">
    <source>
        <dbReference type="EMBL" id="TCD63735.1"/>
    </source>
</evidence>